<dbReference type="STRING" id="888268.A0A1E5UQS2"/>
<dbReference type="EMBL" id="LWDX02067531">
    <property type="protein sequence ID" value="OEL15221.1"/>
    <property type="molecule type" value="Genomic_DNA"/>
</dbReference>
<dbReference type="Pfam" id="PF04116">
    <property type="entry name" value="FA_hydroxylase"/>
    <property type="match status" value="1"/>
</dbReference>
<proteinExistence type="inferred from homology"/>
<dbReference type="GO" id="GO:0008610">
    <property type="term" value="P:lipid biosynthetic process"/>
    <property type="evidence" value="ECO:0007669"/>
    <property type="project" value="InterPro"/>
</dbReference>
<keyword evidence="7" id="KW-1133">Transmembrane helix</keyword>
<gene>
    <name evidence="12" type="ORF">BAE44_0023760</name>
</gene>
<dbReference type="GO" id="GO:0071771">
    <property type="term" value="F:aldehyde oxygenase (deformylating) activity"/>
    <property type="evidence" value="ECO:0007669"/>
    <property type="project" value="UniProtKB-EC"/>
</dbReference>
<dbReference type="GO" id="GO:0004497">
    <property type="term" value="F:monooxygenase activity"/>
    <property type="evidence" value="ECO:0007669"/>
    <property type="project" value="UniProtKB-KW"/>
</dbReference>
<comment type="similarity">
    <text evidence="2">Belongs to the sterol desaturase family.</text>
</comment>
<evidence type="ECO:0000256" key="1">
    <source>
        <dbReference type="ARBA" id="ARBA00004477"/>
    </source>
</evidence>
<evidence type="ECO:0000256" key="7">
    <source>
        <dbReference type="ARBA" id="ARBA00022989"/>
    </source>
</evidence>
<name>A0A1E5UQS2_9POAL</name>
<comment type="catalytic activity">
    <reaction evidence="10">
        <text>a long-chain fatty aldehyde + 2 NADPH + O2 + H(+) = a long-chain alkane + formate + 2 NADP(+) + H2O</text>
        <dbReference type="Rhea" id="RHEA:21440"/>
        <dbReference type="ChEBI" id="CHEBI:15377"/>
        <dbReference type="ChEBI" id="CHEBI:15378"/>
        <dbReference type="ChEBI" id="CHEBI:15379"/>
        <dbReference type="ChEBI" id="CHEBI:15740"/>
        <dbReference type="ChEBI" id="CHEBI:17176"/>
        <dbReference type="ChEBI" id="CHEBI:57783"/>
        <dbReference type="ChEBI" id="CHEBI:58349"/>
        <dbReference type="ChEBI" id="CHEBI:83563"/>
        <dbReference type="EC" id="4.1.99.5"/>
    </reaction>
</comment>
<keyword evidence="12" id="KW-0503">Monooxygenase</keyword>
<keyword evidence="12" id="KW-0560">Oxidoreductase</keyword>
<evidence type="ECO:0000256" key="2">
    <source>
        <dbReference type="ARBA" id="ARBA00009324"/>
    </source>
</evidence>
<evidence type="ECO:0000256" key="3">
    <source>
        <dbReference type="ARBA" id="ARBA00013146"/>
    </source>
</evidence>
<dbReference type="InterPro" id="IPR050307">
    <property type="entry name" value="Sterol_Desaturase_Related"/>
</dbReference>
<evidence type="ECO:0000256" key="6">
    <source>
        <dbReference type="ARBA" id="ARBA00022857"/>
    </source>
</evidence>
<evidence type="ECO:0000256" key="8">
    <source>
        <dbReference type="ARBA" id="ARBA00023136"/>
    </source>
</evidence>
<reference evidence="12 13" key="1">
    <citation type="submission" date="2016-09" db="EMBL/GenBank/DDBJ databases">
        <title>The draft genome of Dichanthelium oligosanthes: A C3 panicoid grass species.</title>
        <authorList>
            <person name="Studer A.J."/>
            <person name="Schnable J.C."/>
            <person name="Brutnell T.P."/>
        </authorList>
    </citation>
    <scope>NUCLEOTIDE SEQUENCE [LARGE SCALE GENOMIC DNA]</scope>
    <source>
        <strain evidence="13">cv. Kellogg 1175</strain>
        <tissue evidence="12">Leaf</tissue>
    </source>
</reference>
<accession>A0A1E5UQS2</accession>
<dbReference type="EC" id="4.1.99.5" evidence="3"/>
<dbReference type="InterPro" id="IPR006694">
    <property type="entry name" value="Fatty_acid_hydroxylase"/>
</dbReference>
<keyword evidence="6" id="KW-0521">NADP</keyword>
<feature type="domain" description="Fatty acid hydroxylase" evidence="11">
    <location>
        <begin position="3"/>
        <end position="74"/>
    </location>
</feature>
<dbReference type="GO" id="GO:0005789">
    <property type="term" value="C:endoplasmic reticulum membrane"/>
    <property type="evidence" value="ECO:0007669"/>
    <property type="project" value="UniProtKB-SubCell"/>
</dbReference>
<comment type="subcellular location">
    <subcellularLocation>
        <location evidence="1">Endoplasmic reticulum membrane</location>
        <topology evidence="1">Multi-pass membrane protein</topology>
    </subcellularLocation>
</comment>
<dbReference type="AlphaFoldDB" id="A0A1E5UQS2"/>
<evidence type="ECO:0000259" key="11">
    <source>
        <dbReference type="Pfam" id="PF04116"/>
    </source>
</evidence>
<organism evidence="12 13">
    <name type="scientific">Dichanthelium oligosanthes</name>
    <dbReference type="NCBI Taxonomy" id="888268"/>
    <lineage>
        <taxon>Eukaryota</taxon>
        <taxon>Viridiplantae</taxon>
        <taxon>Streptophyta</taxon>
        <taxon>Embryophyta</taxon>
        <taxon>Tracheophyta</taxon>
        <taxon>Spermatophyta</taxon>
        <taxon>Magnoliopsida</taxon>
        <taxon>Liliopsida</taxon>
        <taxon>Poales</taxon>
        <taxon>Poaceae</taxon>
        <taxon>PACMAD clade</taxon>
        <taxon>Panicoideae</taxon>
        <taxon>Panicodae</taxon>
        <taxon>Paniceae</taxon>
        <taxon>Dichantheliinae</taxon>
        <taxon>Dichanthelium</taxon>
    </lineage>
</organism>
<evidence type="ECO:0000256" key="10">
    <source>
        <dbReference type="ARBA" id="ARBA00047909"/>
    </source>
</evidence>
<comment type="caution">
    <text evidence="12">The sequence shown here is derived from an EMBL/GenBank/DDBJ whole genome shotgun (WGS) entry which is preliminary data.</text>
</comment>
<keyword evidence="9" id="KW-0456">Lyase</keyword>
<evidence type="ECO:0000313" key="12">
    <source>
        <dbReference type="EMBL" id="OEL15221.1"/>
    </source>
</evidence>
<dbReference type="OrthoDB" id="686641at2759"/>
<dbReference type="GO" id="GO:0005506">
    <property type="term" value="F:iron ion binding"/>
    <property type="evidence" value="ECO:0007669"/>
    <property type="project" value="InterPro"/>
</dbReference>
<evidence type="ECO:0000256" key="9">
    <source>
        <dbReference type="ARBA" id="ARBA00023239"/>
    </source>
</evidence>
<keyword evidence="5" id="KW-0256">Endoplasmic reticulum</keyword>
<keyword evidence="13" id="KW-1185">Reference proteome</keyword>
<evidence type="ECO:0000256" key="4">
    <source>
        <dbReference type="ARBA" id="ARBA00022692"/>
    </source>
</evidence>
<dbReference type="PANTHER" id="PTHR11863">
    <property type="entry name" value="STEROL DESATURASE"/>
    <property type="match status" value="1"/>
</dbReference>
<evidence type="ECO:0000256" key="5">
    <source>
        <dbReference type="ARBA" id="ARBA00022824"/>
    </source>
</evidence>
<keyword evidence="8" id="KW-0472">Membrane</keyword>
<protein>
    <recommendedName>
        <fullName evidence="3">aldehyde oxygenase (deformylating)</fullName>
        <ecNumber evidence="3">4.1.99.5</ecNumber>
    </recommendedName>
</protein>
<sequence>MIAFLVSGMSPRASILFFSLCTIKVIDNHCGLSLPSDLSFWNNAAYHDVHHQLRGGQYNYSQLFFVVWDKIFGTYMPYVIEDRPGGMLQVRAPGLDYRSKK</sequence>
<keyword evidence="4" id="KW-0812">Transmembrane</keyword>
<dbReference type="Proteomes" id="UP000095767">
    <property type="component" value="Unassembled WGS sequence"/>
</dbReference>
<evidence type="ECO:0000313" key="13">
    <source>
        <dbReference type="Proteomes" id="UP000095767"/>
    </source>
</evidence>